<dbReference type="SMART" id="SM00487">
    <property type="entry name" value="DEXDc"/>
    <property type="match status" value="1"/>
</dbReference>
<evidence type="ECO:0000256" key="2">
    <source>
        <dbReference type="ARBA" id="ARBA00023015"/>
    </source>
</evidence>
<dbReference type="Pfam" id="PF04851">
    <property type="entry name" value="ResIII"/>
    <property type="match status" value="1"/>
</dbReference>
<dbReference type="EMBL" id="BMXR01000004">
    <property type="protein sequence ID" value="GGX52979.1"/>
    <property type="molecule type" value="Genomic_DNA"/>
</dbReference>
<evidence type="ECO:0000259" key="7">
    <source>
        <dbReference type="PROSITE" id="PS51194"/>
    </source>
</evidence>
<dbReference type="Pfam" id="PF18339">
    <property type="entry name" value="Tudor_1_RapA"/>
    <property type="match status" value="1"/>
</dbReference>
<keyword evidence="9" id="KW-1185">Reference proteome</keyword>
<dbReference type="Proteomes" id="UP000626148">
    <property type="component" value="Unassembled WGS sequence"/>
</dbReference>
<dbReference type="SMART" id="SM00490">
    <property type="entry name" value="HELICc"/>
    <property type="match status" value="1"/>
</dbReference>
<dbReference type="SUPFAM" id="SSF52540">
    <property type="entry name" value="P-loop containing nucleoside triphosphate hydrolases"/>
    <property type="match status" value="2"/>
</dbReference>
<dbReference type="InterPro" id="IPR006935">
    <property type="entry name" value="Helicase/UvrB_N"/>
</dbReference>
<evidence type="ECO:0000313" key="9">
    <source>
        <dbReference type="Proteomes" id="UP000626148"/>
    </source>
</evidence>
<evidence type="ECO:0000259" key="6">
    <source>
        <dbReference type="PROSITE" id="PS51192"/>
    </source>
</evidence>
<dbReference type="Gene3D" id="2.30.30.140">
    <property type="match status" value="1"/>
</dbReference>
<proteinExistence type="predicted"/>
<dbReference type="Pfam" id="PF00271">
    <property type="entry name" value="Helicase_C"/>
    <property type="match status" value="1"/>
</dbReference>
<dbReference type="InterPro" id="IPR027417">
    <property type="entry name" value="P-loop_NTPase"/>
</dbReference>
<keyword evidence="4" id="KW-0010">Activator</keyword>
<dbReference type="CDD" id="cd18793">
    <property type="entry name" value="SF2_C_SNF"/>
    <property type="match status" value="1"/>
</dbReference>
<keyword evidence="1" id="KW-0378">Hydrolase</keyword>
<evidence type="ECO:0000313" key="8">
    <source>
        <dbReference type="EMBL" id="GGX52979.1"/>
    </source>
</evidence>
<dbReference type="AlphaFoldDB" id="A0A918NAB5"/>
<reference evidence="8" key="2">
    <citation type="submission" date="2020-09" db="EMBL/GenBank/DDBJ databases">
        <authorList>
            <person name="Sun Q."/>
            <person name="Kim S."/>
        </authorList>
    </citation>
    <scope>NUCLEOTIDE SEQUENCE</scope>
    <source>
        <strain evidence="8">KCTC 22169</strain>
    </source>
</reference>
<dbReference type="Pfam" id="PF12137">
    <property type="entry name" value="RapA_C"/>
    <property type="match status" value="1"/>
</dbReference>
<feature type="domain" description="Helicase C-terminal" evidence="7">
    <location>
        <begin position="411"/>
        <end position="557"/>
    </location>
</feature>
<keyword evidence="3" id="KW-0238">DNA-binding</keyword>
<dbReference type="GO" id="GO:0005524">
    <property type="term" value="F:ATP binding"/>
    <property type="evidence" value="ECO:0007669"/>
    <property type="project" value="InterPro"/>
</dbReference>
<dbReference type="InterPro" id="IPR001650">
    <property type="entry name" value="Helicase_C-like"/>
</dbReference>
<dbReference type="InterPro" id="IPR040766">
    <property type="entry name" value="Tudor_2_RapA"/>
</dbReference>
<evidence type="ECO:0000256" key="5">
    <source>
        <dbReference type="ARBA" id="ARBA00023163"/>
    </source>
</evidence>
<evidence type="ECO:0000256" key="1">
    <source>
        <dbReference type="ARBA" id="ARBA00022801"/>
    </source>
</evidence>
<keyword evidence="2" id="KW-0805">Transcription regulation</keyword>
<organism evidence="8 9">
    <name type="scientific">Saccharospirillum salsuginis</name>
    <dbReference type="NCBI Taxonomy" id="418750"/>
    <lineage>
        <taxon>Bacteria</taxon>
        <taxon>Pseudomonadati</taxon>
        <taxon>Pseudomonadota</taxon>
        <taxon>Gammaproteobacteria</taxon>
        <taxon>Oceanospirillales</taxon>
        <taxon>Saccharospirillaceae</taxon>
        <taxon>Saccharospirillum</taxon>
    </lineage>
</organism>
<name>A0A918NAB5_9GAMM</name>
<dbReference type="Gene3D" id="3.40.50.300">
    <property type="entry name" value="P-loop containing nucleotide triphosphate hydrolases"/>
    <property type="match status" value="2"/>
</dbReference>
<dbReference type="RefSeq" id="WP_189608443.1">
    <property type="nucleotide sequence ID" value="NZ_BMXR01000004.1"/>
</dbReference>
<accession>A0A918NAB5</accession>
<dbReference type="InterPro" id="IPR049730">
    <property type="entry name" value="SNF2/RAD54-like_C"/>
</dbReference>
<dbReference type="Gene3D" id="6.10.140.1500">
    <property type="match status" value="1"/>
</dbReference>
<protein>
    <submittedName>
        <fullName evidence="8">RNA polymerase-associated protein RapA</fullName>
    </submittedName>
</protein>
<dbReference type="InterPro" id="IPR040765">
    <property type="entry name" value="Tudor_1_RapA"/>
</dbReference>
<dbReference type="GO" id="GO:0004386">
    <property type="term" value="F:helicase activity"/>
    <property type="evidence" value="ECO:0007669"/>
    <property type="project" value="UniProtKB-KW"/>
</dbReference>
<dbReference type="Gene3D" id="3.30.360.80">
    <property type="match status" value="1"/>
</dbReference>
<dbReference type="InterPro" id="IPR014001">
    <property type="entry name" value="Helicase_ATP-bd"/>
</dbReference>
<dbReference type="GO" id="GO:0003677">
    <property type="term" value="F:DNA binding"/>
    <property type="evidence" value="ECO:0007669"/>
    <property type="project" value="InterPro"/>
</dbReference>
<sequence length="885" mass="100025">MAEFVQGQRWLADGEPELGLGMVQGISGRTVTLYFPASDAERCYALEQPPLTRIRFEAGETIDRRDKPKEDVAKVHELNGLLVYETTGGEMVPETELGDKMARNSPLTRLMTGQTDHPNWFAFRSQLNEGNQRIWNTHLNGLLGTRSSLLPHQLYVAKQATEHTRVRALLSDEVGLGKTIEAGLIINRLRQQGRASRVLIAVPDALQAQWLVELVRRFSIHCEFYQSDDHDFGLGQVHLIPHTLLNNAEEMQWVTAQDWDMLVVDEAHHLSLREPAEDETTSWIAMARKLPHLLLLTATPEQLGHEAHFERLQLLDASRFTSFENYQADERQFRDLSDLAVALYKDQVDDSVLAELKALGIEWHNDTTRALNEVLDRHGTGRTVYRNTRRAVAGFYPREVEAHPAADDAERLAWLVDWVKTHRDEKVLLITQTAETAQELAHSLWHGNGIEATAFHEGLNLIERDRAAAHFASQEEGAQILVCSEIGGEGRNFQFCHHLVLWDLPDHPDVLEQRIGRLDRIGQTQTIHIHLPYLRDSQDELRFRWYHEVLACVEHLQPAAGAIHEQYAEAWHATPDDAELTGKIRDELNRLNEELENGRDVMLELNSCRQPDANNLRSRIEELEEHSAYGVIELAADLLNLHFEPLNEGVYELIPSDNMLIPTIPGIPEGGTVICFDRDTALAREDVLFVSWEHPLIVGLLDILNSSELGQASVALLETQQVPAGQVLLEVQWKFAIPARTAHALRPHINNGLLRTLTLEGGTTDLSEALSESALEPQIKTLPIKTVRKLIQGAKDRIPPIYETGLGHAQKQFDQELERARQAHIQANEARIERLRYLATVNPMVNEQDVMKAEMQAEMQETAWDDVELQPVGVRMILCAPPGSV</sequence>
<evidence type="ECO:0000256" key="3">
    <source>
        <dbReference type="ARBA" id="ARBA00023125"/>
    </source>
</evidence>
<dbReference type="PROSITE" id="PS51192">
    <property type="entry name" value="HELICASE_ATP_BIND_1"/>
    <property type="match status" value="1"/>
</dbReference>
<feature type="domain" description="Helicase ATP-binding" evidence="6">
    <location>
        <begin position="159"/>
        <end position="318"/>
    </location>
</feature>
<dbReference type="PANTHER" id="PTHR45766:SF6">
    <property type="entry name" value="SWI_SNF-RELATED MATRIX-ASSOCIATED ACTIN-DEPENDENT REGULATOR OF CHROMATIN SUBFAMILY A-LIKE PROTEIN 1"/>
    <property type="match status" value="1"/>
</dbReference>
<dbReference type="Pfam" id="PF18337">
    <property type="entry name" value="Tudor_RapA"/>
    <property type="match status" value="1"/>
</dbReference>
<evidence type="ECO:0000256" key="4">
    <source>
        <dbReference type="ARBA" id="ARBA00023159"/>
    </source>
</evidence>
<keyword evidence="5" id="KW-0804">Transcription</keyword>
<dbReference type="PROSITE" id="PS51194">
    <property type="entry name" value="HELICASE_CTER"/>
    <property type="match status" value="1"/>
</dbReference>
<comment type="caution">
    <text evidence="8">The sequence shown here is derived from an EMBL/GenBank/DDBJ whole genome shotgun (WGS) entry which is preliminary data.</text>
</comment>
<dbReference type="GO" id="GO:0016817">
    <property type="term" value="F:hydrolase activity, acting on acid anhydrides"/>
    <property type="evidence" value="ECO:0007669"/>
    <property type="project" value="InterPro"/>
</dbReference>
<dbReference type="InterPro" id="IPR022737">
    <property type="entry name" value="RapA_C"/>
</dbReference>
<reference evidence="8" key="1">
    <citation type="journal article" date="2014" name="Int. J. Syst. Evol. Microbiol.">
        <title>Complete genome sequence of Corynebacterium casei LMG S-19264T (=DSM 44701T), isolated from a smear-ripened cheese.</title>
        <authorList>
            <consortium name="US DOE Joint Genome Institute (JGI-PGF)"/>
            <person name="Walter F."/>
            <person name="Albersmeier A."/>
            <person name="Kalinowski J."/>
            <person name="Ruckert C."/>
        </authorList>
    </citation>
    <scope>NUCLEOTIDE SEQUENCE</scope>
    <source>
        <strain evidence="8">KCTC 22169</strain>
    </source>
</reference>
<gene>
    <name evidence="8" type="primary">rapA</name>
    <name evidence="8" type="ORF">GCM10007392_20590</name>
</gene>
<dbReference type="PANTHER" id="PTHR45766">
    <property type="entry name" value="DNA ANNEALING HELICASE AND ENDONUCLEASE ZRANB3 FAMILY MEMBER"/>
    <property type="match status" value="1"/>
</dbReference>